<feature type="transmembrane region" description="Helical" evidence="2">
    <location>
        <begin position="12"/>
        <end position="30"/>
    </location>
</feature>
<organism evidence="3 4">
    <name type="scientific">Linum trigynum</name>
    <dbReference type="NCBI Taxonomy" id="586398"/>
    <lineage>
        <taxon>Eukaryota</taxon>
        <taxon>Viridiplantae</taxon>
        <taxon>Streptophyta</taxon>
        <taxon>Embryophyta</taxon>
        <taxon>Tracheophyta</taxon>
        <taxon>Spermatophyta</taxon>
        <taxon>Magnoliopsida</taxon>
        <taxon>eudicotyledons</taxon>
        <taxon>Gunneridae</taxon>
        <taxon>Pentapetalae</taxon>
        <taxon>rosids</taxon>
        <taxon>fabids</taxon>
        <taxon>Malpighiales</taxon>
        <taxon>Linaceae</taxon>
        <taxon>Linum</taxon>
    </lineage>
</organism>
<evidence type="ECO:0000256" key="2">
    <source>
        <dbReference type="SAM" id="Phobius"/>
    </source>
</evidence>
<feature type="transmembrane region" description="Helical" evidence="2">
    <location>
        <begin position="140"/>
        <end position="162"/>
    </location>
</feature>
<feature type="transmembrane region" description="Helical" evidence="2">
    <location>
        <begin position="36"/>
        <end position="54"/>
    </location>
</feature>
<keyword evidence="2" id="KW-1133">Transmembrane helix</keyword>
<feature type="transmembrane region" description="Helical" evidence="2">
    <location>
        <begin position="111"/>
        <end position="128"/>
    </location>
</feature>
<sequence>MASPSLYSSYIMRAVWILILHTIMLVVYTLQPHLLQYLHLGYALLTVPFTFWLMQNRAIRILTKLIDNRIRRHEDPVIKQRILELKSSSSSALASIPYVLGVNAMKISGKLWTVGLLTTYVVGVIRITNVTEDDDGKLEFAKSIGLVCVWICCLASICLRIIPILRLRKMHGQLTRLHTEDPVIRKRNLQLKKKEKKKRYKENRKNKMKNSSSVSVDSAGLT</sequence>
<keyword evidence="2" id="KW-0472">Membrane</keyword>
<feature type="region of interest" description="Disordered" evidence="1">
    <location>
        <begin position="195"/>
        <end position="222"/>
    </location>
</feature>
<dbReference type="AlphaFoldDB" id="A0AAV2FD61"/>
<keyword evidence="2" id="KW-0812">Transmembrane</keyword>
<accession>A0AAV2FD61</accession>
<evidence type="ECO:0000313" key="4">
    <source>
        <dbReference type="Proteomes" id="UP001497516"/>
    </source>
</evidence>
<feature type="compositionally biased region" description="Low complexity" evidence="1">
    <location>
        <begin position="209"/>
        <end position="222"/>
    </location>
</feature>
<proteinExistence type="predicted"/>
<evidence type="ECO:0000256" key="1">
    <source>
        <dbReference type="SAM" id="MobiDB-lite"/>
    </source>
</evidence>
<name>A0AAV2FD61_9ROSI</name>
<evidence type="ECO:0000313" key="3">
    <source>
        <dbReference type="EMBL" id="CAL1396236.1"/>
    </source>
</evidence>
<dbReference type="Proteomes" id="UP001497516">
    <property type="component" value="Chromosome 6"/>
</dbReference>
<reference evidence="3 4" key="1">
    <citation type="submission" date="2024-04" db="EMBL/GenBank/DDBJ databases">
        <authorList>
            <person name="Fracassetti M."/>
        </authorList>
    </citation>
    <scope>NUCLEOTIDE SEQUENCE [LARGE SCALE GENOMIC DNA]</scope>
</reference>
<protein>
    <submittedName>
        <fullName evidence="3">Uncharacterized protein</fullName>
    </submittedName>
</protein>
<keyword evidence="4" id="KW-1185">Reference proteome</keyword>
<dbReference type="EMBL" id="OZ034819">
    <property type="protein sequence ID" value="CAL1396236.1"/>
    <property type="molecule type" value="Genomic_DNA"/>
</dbReference>
<feature type="compositionally biased region" description="Basic residues" evidence="1">
    <location>
        <begin position="195"/>
        <end position="208"/>
    </location>
</feature>
<gene>
    <name evidence="3" type="ORF">LTRI10_LOCUS36616</name>
</gene>